<keyword evidence="4 6" id="KW-0863">Zinc-finger</keyword>
<evidence type="ECO:0000256" key="1">
    <source>
        <dbReference type="ARBA" id="ARBA00000900"/>
    </source>
</evidence>
<dbReference type="InParanoid" id="A0A061GAZ7"/>
<dbReference type="InterPro" id="IPR001841">
    <property type="entry name" value="Znf_RING"/>
</dbReference>
<evidence type="ECO:0000259" key="7">
    <source>
        <dbReference type="PROSITE" id="PS50089"/>
    </source>
</evidence>
<dbReference type="EMBL" id="CM001884">
    <property type="protein sequence ID" value="EOY26322.1"/>
    <property type="molecule type" value="Genomic_DNA"/>
</dbReference>
<dbReference type="Pfam" id="PF13639">
    <property type="entry name" value="zf-RING_2"/>
    <property type="match status" value="1"/>
</dbReference>
<evidence type="ECO:0000256" key="3">
    <source>
        <dbReference type="ARBA" id="ARBA00022723"/>
    </source>
</evidence>
<dbReference type="GO" id="GO:0016567">
    <property type="term" value="P:protein ubiquitination"/>
    <property type="evidence" value="ECO:0000318"/>
    <property type="project" value="GO_Central"/>
</dbReference>
<dbReference type="SMART" id="SM00184">
    <property type="entry name" value="RING"/>
    <property type="match status" value="1"/>
</dbReference>
<dbReference type="OMA" id="CHLLCKS"/>
<protein>
    <recommendedName>
        <fullName evidence="2">RING-type E3 ubiquitin transferase</fullName>
        <ecNumber evidence="2">2.3.2.27</ecNumber>
    </recommendedName>
</protein>
<dbReference type="HOGENOM" id="CLU_869909_0_0_1"/>
<dbReference type="GO" id="GO:0008270">
    <property type="term" value="F:zinc ion binding"/>
    <property type="evidence" value="ECO:0007669"/>
    <property type="project" value="UniProtKB-KW"/>
</dbReference>
<organism evidence="8 9">
    <name type="scientific">Theobroma cacao</name>
    <name type="common">Cacao</name>
    <name type="synonym">Cocoa</name>
    <dbReference type="NCBI Taxonomy" id="3641"/>
    <lineage>
        <taxon>Eukaryota</taxon>
        <taxon>Viridiplantae</taxon>
        <taxon>Streptophyta</taxon>
        <taxon>Embryophyta</taxon>
        <taxon>Tracheophyta</taxon>
        <taxon>Spermatophyta</taxon>
        <taxon>Magnoliopsida</taxon>
        <taxon>eudicotyledons</taxon>
        <taxon>Gunneridae</taxon>
        <taxon>Pentapetalae</taxon>
        <taxon>rosids</taxon>
        <taxon>malvids</taxon>
        <taxon>Malvales</taxon>
        <taxon>Malvaceae</taxon>
        <taxon>Byttnerioideae</taxon>
        <taxon>Theobroma</taxon>
    </lineage>
</organism>
<sequence length="320" mass="36698">MPWMILVSHTFSKQWRVNFDGDRIPEDNELEVVDPSLEGRYRCCHALIDLEQPDSLKVTTRLEQKLFHQRCFIPSGRPVPELVQLDCECDTLNFSEFLVKDEGNVNRSKFLIIGMQGELEGDQIPEDYELEVVDPDLQGRFRCCHALIDREQPDSLQVVTILEQKLFHQHSYIPSGQPVPELIQTSCRCDILNFTESLLRDECNANRSKFLIIVMFGPLAGCNDDEIELQEEIEIDTAGDRMDVEVNEHRFVPASKSAIEALENVCWLGDNECVICLGNFAKEEEAKRMPCGHVFHGGCIVRWLEKSHLCPLCRYAMPLD</sequence>
<evidence type="ECO:0000256" key="4">
    <source>
        <dbReference type="ARBA" id="ARBA00022771"/>
    </source>
</evidence>
<reference evidence="8 9" key="1">
    <citation type="journal article" date="2013" name="Genome Biol.">
        <title>The genome sequence of the most widely cultivated cacao type and its use to identify candidate genes regulating pod color.</title>
        <authorList>
            <person name="Motamayor J.C."/>
            <person name="Mockaitis K."/>
            <person name="Schmutz J."/>
            <person name="Haiminen N."/>
            <person name="Iii D.L."/>
            <person name="Cornejo O."/>
            <person name="Findley S.D."/>
            <person name="Zheng P."/>
            <person name="Utro F."/>
            <person name="Royaert S."/>
            <person name="Saski C."/>
            <person name="Jenkins J."/>
            <person name="Podicheti R."/>
            <person name="Zhao M."/>
            <person name="Scheffler B.E."/>
            <person name="Stack J.C."/>
            <person name="Feltus F.A."/>
            <person name="Mustiga G.M."/>
            <person name="Amores F."/>
            <person name="Phillips W."/>
            <person name="Marelli J.P."/>
            <person name="May G.D."/>
            <person name="Shapiro H."/>
            <person name="Ma J."/>
            <person name="Bustamante C.D."/>
            <person name="Schnell R.J."/>
            <person name="Main D."/>
            <person name="Gilbert D."/>
            <person name="Parida L."/>
            <person name="Kuhn D.N."/>
        </authorList>
    </citation>
    <scope>NUCLEOTIDE SEQUENCE [LARGE SCALE GENOMIC DNA]</scope>
    <source>
        <strain evidence="9">cv. Matina 1-6</strain>
    </source>
</reference>
<comment type="catalytic activity">
    <reaction evidence="1">
        <text>S-ubiquitinyl-[E2 ubiquitin-conjugating enzyme]-L-cysteine + [acceptor protein]-L-lysine = [E2 ubiquitin-conjugating enzyme]-L-cysteine + N(6)-ubiquitinyl-[acceptor protein]-L-lysine.</text>
        <dbReference type="EC" id="2.3.2.27"/>
    </reaction>
</comment>
<evidence type="ECO:0000256" key="2">
    <source>
        <dbReference type="ARBA" id="ARBA00012483"/>
    </source>
</evidence>
<gene>
    <name evidence="8" type="ORF">TCM_027817</name>
</gene>
<evidence type="ECO:0000256" key="6">
    <source>
        <dbReference type="PROSITE-ProRule" id="PRU00175"/>
    </source>
</evidence>
<dbReference type="eggNOG" id="KOG0800">
    <property type="taxonomic scope" value="Eukaryota"/>
</dbReference>
<name>A0A061GAZ7_THECC</name>
<keyword evidence="5" id="KW-0862">Zinc</keyword>
<dbReference type="GO" id="GO:0061630">
    <property type="term" value="F:ubiquitin protein ligase activity"/>
    <property type="evidence" value="ECO:0000318"/>
    <property type="project" value="GO_Central"/>
</dbReference>
<keyword evidence="3" id="KW-0479">Metal-binding</keyword>
<dbReference type="SUPFAM" id="SSF57850">
    <property type="entry name" value="RING/U-box"/>
    <property type="match status" value="1"/>
</dbReference>
<evidence type="ECO:0000256" key="5">
    <source>
        <dbReference type="ARBA" id="ARBA00022833"/>
    </source>
</evidence>
<dbReference type="PANTHER" id="PTHR15710:SF196">
    <property type="entry name" value="F6A14.12 PROTEIN-RELATED"/>
    <property type="match status" value="1"/>
</dbReference>
<keyword evidence="9" id="KW-1185">Reference proteome</keyword>
<feature type="domain" description="RING-type" evidence="7">
    <location>
        <begin position="273"/>
        <end position="314"/>
    </location>
</feature>
<dbReference type="PROSITE" id="PS50089">
    <property type="entry name" value="ZF_RING_2"/>
    <property type="match status" value="1"/>
</dbReference>
<accession>A0A061GAZ7</accession>
<dbReference type="InterPro" id="IPR013083">
    <property type="entry name" value="Znf_RING/FYVE/PHD"/>
</dbReference>
<dbReference type="GO" id="GO:0005737">
    <property type="term" value="C:cytoplasm"/>
    <property type="evidence" value="ECO:0000318"/>
    <property type="project" value="GO_Central"/>
</dbReference>
<proteinExistence type="predicted"/>
<evidence type="ECO:0000313" key="9">
    <source>
        <dbReference type="Proteomes" id="UP000026915"/>
    </source>
</evidence>
<dbReference type="AlphaFoldDB" id="A0A061GAZ7"/>
<dbReference type="EC" id="2.3.2.27" evidence="2"/>
<dbReference type="Gene3D" id="3.30.40.10">
    <property type="entry name" value="Zinc/RING finger domain, C3HC4 (zinc finger)"/>
    <property type="match status" value="1"/>
</dbReference>
<evidence type="ECO:0000313" key="8">
    <source>
        <dbReference type="EMBL" id="EOY26322.1"/>
    </source>
</evidence>
<dbReference type="PANTHER" id="PTHR15710">
    <property type="entry name" value="E3 UBIQUITIN-PROTEIN LIGASE PRAJA"/>
    <property type="match status" value="1"/>
</dbReference>
<dbReference type="Gramene" id="EOY26322">
    <property type="protein sequence ID" value="EOY26322"/>
    <property type="gene ID" value="TCM_027817"/>
</dbReference>
<dbReference type="Proteomes" id="UP000026915">
    <property type="component" value="Chromosome 6"/>
</dbReference>